<dbReference type="SUPFAM" id="SSF51735">
    <property type="entry name" value="NAD(P)-binding Rossmann-fold domains"/>
    <property type="match status" value="1"/>
</dbReference>
<evidence type="ECO:0000256" key="1">
    <source>
        <dbReference type="ARBA" id="ARBA00010928"/>
    </source>
</evidence>
<dbReference type="Gene3D" id="3.30.360.10">
    <property type="entry name" value="Dihydrodipicolinate Reductase, domain 2"/>
    <property type="match status" value="1"/>
</dbReference>
<dbReference type="SUPFAM" id="SSF55347">
    <property type="entry name" value="Glyceraldehyde-3-phosphate dehydrogenase-like, C-terminal domain"/>
    <property type="match status" value="1"/>
</dbReference>
<dbReference type="PANTHER" id="PTHR42840">
    <property type="entry name" value="NAD(P)-BINDING ROSSMANN-FOLD SUPERFAMILY PROTEIN-RELATED"/>
    <property type="match status" value="1"/>
</dbReference>
<evidence type="ECO:0000259" key="4">
    <source>
        <dbReference type="Pfam" id="PF22725"/>
    </source>
</evidence>
<evidence type="ECO:0000256" key="2">
    <source>
        <dbReference type="ARBA" id="ARBA00023002"/>
    </source>
</evidence>
<feature type="domain" description="GFO/IDH/MocA-like oxidoreductase" evidence="4">
    <location>
        <begin position="133"/>
        <end position="259"/>
    </location>
</feature>
<comment type="similarity">
    <text evidence="1">Belongs to the Gfo/Idh/MocA family.</text>
</comment>
<keyword evidence="6" id="KW-1185">Reference proteome</keyword>
<dbReference type="GO" id="GO:0016491">
    <property type="term" value="F:oxidoreductase activity"/>
    <property type="evidence" value="ECO:0007669"/>
    <property type="project" value="UniProtKB-KW"/>
</dbReference>
<dbReference type="RefSeq" id="WP_010768946.1">
    <property type="nucleotide sequence ID" value="NZ_ASWE01000001.1"/>
</dbReference>
<dbReference type="GO" id="GO:0006740">
    <property type="term" value="P:NADPH regeneration"/>
    <property type="evidence" value="ECO:0007669"/>
    <property type="project" value="TreeGrafter"/>
</dbReference>
<comment type="caution">
    <text evidence="5">The sequence shown here is derived from an EMBL/GenBank/DDBJ whole genome shotgun (WGS) entry which is preliminary data.</text>
</comment>
<dbReference type="OrthoDB" id="9815825at2"/>
<dbReference type="Gene3D" id="3.40.50.720">
    <property type="entry name" value="NAD(P)-binding Rossmann-like Domain"/>
    <property type="match status" value="1"/>
</dbReference>
<dbReference type="InterPro" id="IPR030827">
    <property type="entry name" value="Myo_inos_IolG"/>
</dbReference>
<dbReference type="HOGENOM" id="CLU_023194_0_3_9"/>
<protein>
    <submittedName>
        <fullName evidence="5">Myo-inositol 2-dehydrogenase</fullName>
    </submittedName>
</protein>
<evidence type="ECO:0000313" key="5">
    <source>
        <dbReference type="EMBL" id="EOL41954.1"/>
    </source>
</evidence>
<evidence type="ECO:0000259" key="3">
    <source>
        <dbReference type="Pfam" id="PF01408"/>
    </source>
</evidence>
<dbReference type="Pfam" id="PF22725">
    <property type="entry name" value="GFO_IDH_MocA_C3"/>
    <property type="match status" value="1"/>
</dbReference>
<reference evidence="5 6" key="1">
    <citation type="submission" date="2013-02" db="EMBL/GenBank/DDBJ databases">
        <title>The Genome Sequence of Enterococcus phoeniculicola BAA-412.</title>
        <authorList>
            <consortium name="The Broad Institute Genome Sequencing Platform"/>
            <consortium name="The Broad Institute Genome Sequencing Center for Infectious Disease"/>
            <person name="Earl A.M."/>
            <person name="Gilmore M.S."/>
            <person name="Lebreton F."/>
            <person name="Walker B."/>
            <person name="Young S.K."/>
            <person name="Zeng Q."/>
            <person name="Gargeya S."/>
            <person name="Fitzgerald M."/>
            <person name="Haas B."/>
            <person name="Abouelleil A."/>
            <person name="Alvarado L."/>
            <person name="Arachchi H.M."/>
            <person name="Berlin A.M."/>
            <person name="Chapman S.B."/>
            <person name="Dewar J."/>
            <person name="Goldberg J."/>
            <person name="Griggs A."/>
            <person name="Gujja S."/>
            <person name="Hansen M."/>
            <person name="Howarth C."/>
            <person name="Imamovic A."/>
            <person name="Larimer J."/>
            <person name="McCowan C."/>
            <person name="Murphy C."/>
            <person name="Neiman D."/>
            <person name="Pearson M."/>
            <person name="Priest M."/>
            <person name="Roberts A."/>
            <person name="Saif S."/>
            <person name="Shea T."/>
            <person name="Sisk P."/>
            <person name="Sykes S."/>
            <person name="Wortman J."/>
            <person name="Nusbaum C."/>
            <person name="Birren B."/>
        </authorList>
    </citation>
    <scope>NUCLEOTIDE SEQUENCE [LARGE SCALE GENOMIC DNA]</scope>
    <source>
        <strain evidence="5 6">ATCC BAA-412</strain>
    </source>
</reference>
<dbReference type="STRING" id="154621.RV11_GL001710"/>
<organism evidence="5 6">
    <name type="scientific">Enterococcus phoeniculicola ATCC BAA-412</name>
    <dbReference type="NCBI Taxonomy" id="1158610"/>
    <lineage>
        <taxon>Bacteria</taxon>
        <taxon>Bacillati</taxon>
        <taxon>Bacillota</taxon>
        <taxon>Bacilli</taxon>
        <taxon>Lactobacillales</taxon>
        <taxon>Enterococcaceae</taxon>
        <taxon>Enterococcus</taxon>
    </lineage>
</organism>
<keyword evidence="2" id="KW-0560">Oxidoreductase</keyword>
<sequence>MTVINFGIVGLGRLGKIHAENLAKNVPGSCLIAACSLVEEELAFARNQLGVAKTYTTYEEMLDNPSLDAVVIASPSSFHVTQIRQGLEKGLHVFCEKPIGLTVNEIEQIIPIINLHSNQKFMLGFMRRYDTSYRYAKKMVEDGEIGEITLIRCYGIDPSSGMDSFLKFAKNGTSGGLFSDMSIHDIDLVRWFTNSEIKKVWALGNNKAYPQLDALGELETGAAMMALDNQAIAFLVAGRNAVHGYHVETELIGTKGMIRVATIPEKNLVTVYNEHGANRPVSKDFPERFKEAFIDELTEFVSCISSNRQPEITALDGLYATEVAIACKNSWLQNECIDV</sequence>
<dbReference type="InterPro" id="IPR000683">
    <property type="entry name" value="Gfo/Idh/MocA-like_OxRdtase_N"/>
</dbReference>
<evidence type="ECO:0000313" key="6">
    <source>
        <dbReference type="Proteomes" id="UP000013785"/>
    </source>
</evidence>
<dbReference type="EMBL" id="AJAT01000017">
    <property type="protein sequence ID" value="EOL41954.1"/>
    <property type="molecule type" value="Genomic_DNA"/>
</dbReference>
<dbReference type="GO" id="GO:0005737">
    <property type="term" value="C:cytoplasm"/>
    <property type="evidence" value="ECO:0007669"/>
    <property type="project" value="TreeGrafter"/>
</dbReference>
<dbReference type="Proteomes" id="UP000013785">
    <property type="component" value="Unassembled WGS sequence"/>
</dbReference>
<feature type="domain" description="Gfo/Idh/MocA-like oxidoreductase N-terminal" evidence="3">
    <location>
        <begin position="4"/>
        <end position="119"/>
    </location>
</feature>
<dbReference type="InterPro" id="IPR055170">
    <property type="entry name" value="GFO_IDH_MocA-like_dom"/>
</dbReference>
<dbReference type="InterPro" id="IPR036291">
    <property type="entry name" value="NAD(P)-bd_dom_sf"/>
</dbReference>
<dbReference type="PATRIC" id="fig|1158610.3.peg.2278"/>
<dbReference type="AlphaFoldDB" id="R3TKL5"/>
<dbReference type="Pfam" id="PF01408">
    <property type="entry name" value="GFO_IDH_MocA"/>
    <property type="match status" value="1"/>
</dbReference>
<proteinExistence type="inferred from homology"/>
<dbReference type="GO" id="GO:0000166">
    <property type="term" value="F:nucleotide binding"/>
    <property type="evidence" value="ECO:0007669"/>
    <property type="project" value="InterPro"/>
</dbReference>
<dbReference type="NCBIfam" id="TIGR04380">
    <property type="entry name" value="myo_inos_iolG"/>
    <property type="match status" value="1"/>
</dbReference>
<dbReference type="PANTHER" id="PTHR42840:SF3">
    <property type="entry name" value="BINDING ROSSMANN FOLD OXIDOREDUCTASE, PUTATIVE (AFU_ORTHOLOGUE AFUA_2G10240)-RELATED"/>
    <property type="match status" value="1"/>
</dbReference>
<dbReference type="eggNOG" id="COG0673">
    <property type="taxonomic scope" value="Bacteria"/>
</dbReference>
<name>R3TKL5_9ENTE</name>
<gene>
    <name evidence="5" type="ORF">UC3_02302</name>
</gene>
<accession>R3TKL5</accession>